<evidence type="ECO:0000256" key="4">
    <source>
        <dbReference type="ARBA" id="ARBA00022490"/>
    </source>
</evidence>
<keyword evidence="6" id="KW-0479">Metal-binding</keyword>
<evidence type="ECO:0000256" key="8">
    <source>
        <dbReference type="ARBA" id="ARBA00022840"/>
    </source>
</evidence>
<dbReference type="Gene3D" id="3.40.50.300">
    <property type="entry name" value="P-loop containing nucleotide triphosphate hydrolases"/>
    <property type="match status" value="1"/>
</dbReference>
<evidence type="ECO:0000256" key="6">
    <source>
        <dbReference type="ARBA" id="ARBA00022723"/>
    </source>
</evidence>
<evidence type="ECO:0000256" key="1">
    <source>
        <dbReference type="ARBA" id="ARBA00004496"/>
    </source>
</evidence>
<dbReference type="GO" id="GO:0005737">
    <property type="term" value="C:cytoplasm"/>
    <property type="evidence" value="ECO:0007669"/>
    <property type="project" value="UniProtKB-SubCell"/>
</dbReference>
<protein>
    <recommendedName>
        <fullName evidence="3">tRNA threonylcarbamoyladenosine biosynthesis protein TsaE</fullName>
    </recommendedName>
    <alternativeName>
        <fullName evidence="10">t(6)A37 threonylcarbamoyladenosine biosynthesis protein TsaE</fullName>
    </alternativeName>
</protein>
<dbReference type="GO" id="GO:0002949">
    <property type="term" value="P:tRNA threonylcarbamoyladenosine modification"/>
    <property type="evidence" value="ECO:0007669"/>
    <property type="project" value="InterPro"/>
</dbReference>
<dbReference type="AlphaFoldDB" id="A0A1W1BAR6"/>
<dbReference type="Pfam" id="PF02367">
    <property type="entry name" value="TsaE"/>
    <property type="match status" value="1"/>
</dbReference>
<evidence type="ECO:0000256" key="10">
    <source>
        <dbReference type="ARBA" id="ARBA00032441"/>
    </source>
</evidence>
<sequence>MTKEIVASLDELDRVVEYLSRHVASDCIIFLNGDLASGKTTLSSAIALSKGVEDSVTSPTFSLQQVYGDRLFHYDLYRITNDEFFALGLHEELDREGWHLIEWADESLKSFLVNAGYNTASISITPDGDSRNYSIEV</sequence>
<dbReference type="EMBL" id="FPHC01000013">
    <property type="protein sequence ID" value="SFV50597.1"/>
    <property type="molecule type" value="Genomic_DNA"/>
</dbReference>
<organism evidence="11">
    <name type="scientific">hydrothermal vent metagenome</name>
    <dbReference type="NCBI Taxonomy" id="652676"/>
    <lineage>
        <taxon>unclassified sequences</taxon>
        <taxon>metagenomes</taxon>
        <taxon>ecological metagenomes</taxon>
    </lineage>
</organism>
<keyword evidence="9" id="KW-0460">Magnesium</keyword>
<evidence type="ECO:0000256" key="2">
    <source>
        <dbReference type="ARBA" id="ARBA00007599"/>
    </source>
</evidence>
<dbReference type="InterPro" id="IPR027417">
    <property type="entry name" value="P-loop_NTPase"/>
</dbReference>
<reference evidence="11" key="1">
    <citation type="submission" date="2016-10" db="EMBL/GenBank/DDBJ databases">
        <authorList>
            <person name="de Groot N.N."/>
        </authorList>
    </citation>
    <scope>NUCLEOTIDE SEQUENCE</scope>
</reference>
<dbReference type="GO" id="GO:0046872">
    <property type="term" value="F:metal ion binding"/>
    <property type="evidence" value="ECO:0007669"/>
    <property type="project" value="UniProtKB-KW"/>
</dbReference>
<keyword evidence="5" id="KW-0819">tRNA processing</keyword>
<dbReference type="NCBIfam" id="TIGR00150">
    <property type="entry name" value="T6A_YjeE"/>
    <property type="match status" value="1"/>
</dbReference>
<proteinExistence type="inferred from homology"/>
<keyword evidence="7" id="KW-0547">Nucleotide-binding</keyword>
<comment type="subcellular location">
    <subcellularLocation>
        <location evidence="1">Cytoplasm</location>
    </subcellularLocation>
</comment>
<name>A0A1W1BAR6_9ZZZZ</name>
<dbReference type="PANTHER" id="PTHR33540">
    <property type="entry name" value="TRNA THREONYLCARBAMOYLADENOSINE BIOSYNTHESIS PROTEIN TSAE"/>
    <property type="match status" value="1"/>
</dbReference>
<keyword evidence="8" id="KW-0067">ATP-binding</keyword>
<evidence type="ECO:0000313" key="11">
    <source>
        <dbReference type="EMBL" id="SFV50597.1"/>
    </source>
</evidence>
<dbReference type="InterPro" id="IPR003442">
    <property type="entry name" value="T6A_TsaE"/>
</dbReference>
<evidence type="ECO:0000256" key="7">
    <source>
        <dbReference type="ARBA" id="ARBA00022741"/>
    </source>
</evidence>
<dbReference type="GO" id="GO:0005524">
    <property type="term" value="F:ATP binding"/>
    <property type="evidence" value="ECO:0007669"/>
    <property type="project" value="UniProtKB-KW"/>
</dbReference>
<accession>A0A1W1BAR6</accession>
<dbReference type="SUPFAM" id="SSF52540">
    <property type="entry name" value="P-loop containing nucleoside triphosphate hydrolases"/>
    <property type="match status" value="1"/>
</dbReference>
<evidence type="ECO:0000256" key="9">
    <source>
        <dbReference type="ARBA" id="ARBA00022842"/>
    </source>
</evidence>
<evidence type="ECO:0000256" key="5">
    <source>
        <dbReference type="ARBA" id="ARBA00022694"/>
    </source>
</evidence>
<evidence type="ECO:0000256" key="3">
    <source>
        <dbReference type="ARBA" id="ARBA00019010"/>
    </source>
</evidence>
<gene>
    <name evidence="11" type="ORF">MNB_SV-6-1812</name>
</gene>
<keyword evidence="4" id="KW-0963">Cytoplasm</keyword>
<comment type="similarity">
    <text evidence="2">Belongs to the TsaE family.</text>
</comment>
<dbReference type="PANTHER" id="PTHR33540:SF2">
    <property type="entry name" value="TRNA THREONYLCARBAMOYLADENOSINE BIOSYNTHESIS PROTEIN TSAE"/>
    <property type="match status" value="1"/>
</dbReference>